<reference evidence="4 5" key="1">
    <citation type="journal article" date="2020" name="bioRxiv">
        <title>Sequence and annotation of 42 cannabis genomes reveals extensive copy number variation in cannabinoid synthesis and pathogen resistance genes.</title>
        <authorList>
            <person name="Mckernan K.J."/>
            <person name="Helbert Y."/>
            <person name="Kane L.T."/>
            <person name="Ebling H."/>
            <person name="Zhang L."/>
            <person name="Liu B."/>
            <person name="Eaton Z."/>
            <person name="Mclaughlin S."/>
            <person name="Kingan S."/>
            <person name="Baybayan P."/>
            <person name="Concepcion G."/>
            <person name="Jordan M."/>
            <person name="Riva A."/>
            <person name="Barbazuk W."/>
            <person name="Harkins T."/>
        </authorList>
    </citation>
    <scope>NUCLEOTIDE SEQUENCE [LARGE SCALE GENOMIC DNA]</scope>
    <source>
        <strain evidence="4 5">cv. Jamaican Lion 4</strain>
        <strain evidence="3">Father</strain>
        <strain evidence="2">Mother</strain>
        <tissue evidence="2">Leaf</tissue>
    </source>
</reference>
<keyword evidence="5" id="KW-1185">Reference proteome</keyword>
<evidence type="ECO:0000313" key="5">
    <source>
        <dbReference type="Proteomes" id="UP000583929"/>
    </source>
</evidence>
<feature type="compositionally biased region" description="Polar residues" evidence="1">
    <location>
        <begin position="134"/>
        <end position="147"/>
    </location>
</feature>
<evidence type="ECO:0000313" key="4">
    <source>
        <dbReference type="Proteomes" id="UP000525078"/>
    </source>
</evidence>
<comment type="caution">
    <text evidence="2">The sequence shown here is derived from an EMBL/GenBank/DDBJ whole genome shotgun (WGS) entry which is preliminary data.</text>
</comment>
<dbReference type="InterPro" id="IPR045881">
    <property type="entry name" value="MNM1-like"/>
</dbReference>
<dbReference type="EMBL" id="JAATIP010000105">
    <property type="protein sequence ID" value="KAF4372527.1"/>
    <property type="molecule type" value="Genomic_DNA"/>
</dbReference>
<feature type="compositionally biased region" description="Basic and acidic residues" evidence="1">
    <location>
        <begin position="280"/>
        <end position="289"/>
    </location>
</feature>
<dbReference type="EMBL" id="JAATIQ010000021">
    <property type="protein sequence ID" value="KAF4399616.1"/>
    <property type="molecule type" value="Genomic_DNA"/>
</dbReference>
<feature type="compositionally biased region" description="Polar residues" evidence="1">
    <location>
        <begin position="247"/>
        <end position="256"/>
    </location>
</feature>
<feature type="compositionally biased region" description="Polar residues" evidence="1">
    <location>
        <begin position="155"/>
        <end position="167"/>
    </location>
</feature>
<dbReference type="Proteomes" id="UP000525078">
    <property type="component" value="Unassembled WGS sequence"/>
</dbReference>
<proteinExistence type="predicted"/>
<evidence type="ECO:0000313" key="3">
    <source>
        <dbReference type="EMBL" id="KAF4399616.1"/>
    </source>
</evidence>
<feature type="region of interest" description="Disordered" evidence="1">
    <location>
        <begin position="1"/>
        <end position="59"/>
    </location>
</feature>
<feature type="region of interest" description="Disordered" evidence="1">
    <location>
        <begin position="244"/>
        <end position="292"/>
    </location>
</feature>
<evidence type="ECO:0000256" key="1">
    <source>
        <dbReference type="SAM" id="MobiDB-lite"/>
    </source>
</evidence>
<name>A0A7J6FPG0_CANSA</name>
<gene>
    <name evidence="2" type="ORF">F8388_027200</name>
    <name evidence="3" type="ORF">G4B88_022699</name>
</gene>
<dbReference type="PANTHER" id="PTHR34682:SF3">
    <property type="entry name" value="AT HOOK MOTIF-CONTAINING PROTEIN"/>
    <property type="match status" value="1"/>
</dbReference>
<protein>
    <recommendedName>
        <fullName evidence="6">AT hook motif-containing protein</fullName>
    </recommendedName>
</protein>
<dbReference type="PANTHER" id="PTHR34682">
    <property type="entry name" value="AT HOOK MOTIF-CONTAINING PROTEIN"/>
    <property type="match status" value="1"/>
</dbReference>
<evidence type="ECO:0000313" key="2">
    <source>
        <dbReference type="EMBL" id="KAF4372527.1"/>
    </source>
</evidence>
<organism evidence="2 4">
    <name type="scientific">Cannabis sativa</name>
    <name type="common">Hemp</name>
    <name type="synonym">Marijuana</name>
    <dbReference type="NCBI Taxonomy" id="3483"/>
    <lineage>
        <taxon>Eukaryota</taxon>
        <taxon>Viridiplantae</taxon>
        <taxon>Streptophyta</taxon>
        <taxon>Embryophyta</taxon>
        <taxon>Tracheophyta</taxon>
        <taxon>Spermatophyta</taxon>
        <taxon>Magnoliopsida</taxon>
        <taxon>eudicotyledons</taxon>
        <taxon>Gunneridae</taxon>
        <taxon>Pentapetalae</taxon>
        <taxon>rosids</taxon>
        <taxon>fabids</taxon>
        <taxon>Rosales</taxon>
        <taxon>Cannabaceae</taxon>
        <taxon>Cannabis</taxon>
    </lineage>
</organism>
<dbReference type="AlphaFoldDB" id="A0A7J6FPG0"/>
<feature type="region of interest" description="Disordered" evidence="1">
    <location>
        <begin position="121"/>
        <end position="167"/>
    </location>
</feature>
<dbReference type="Proteomes" id="UP000583929">
    <property type="component" value="Unassembled WGS sequence"/>
</dbReference>
<sequence length="437" mass="47446">MNQQIQGANALSPGDLPLKRKRGRPRKDESLVKGESVQAVAGSESVKKSRLSLDSGDGVDKMVGQVVSGVIEGSFDDGYLLNVKIGDTDTELRGVVFLPGHFTPVNPTNDVAPLVPMYKRKEMPIPTPNPHPQPSGSAHPENSNKQSTEAKDQVPTLTDQSQPSQSQPGVFVALKDKSLIDIVPQVDCIPKDNTDLSLSGTFVAPPSNEPGLDSRTSDVMAPMECDKAVDTLFKIEASKLMKEPNEVVTNRSSEAEQPSPEPVSERRPDIETSTVVKGPNEVDTKRSSEVEPSLAPVSEILPFTETSILVKGLDSIKENKESKEEHTPPPAIISQGIEVVGEKSKVQDQVLSSGTRKSLIQAEMKIPNFELNQPPPTVLSKFELTTFETENKSVNNGYGEGVVEGIESSKTRNQIQPEMMLEGETIPKISSEKKMFF</sequence>
<accession>A0A7J6FPG0</accession>
<evidence type="ECO:0008006" key="6">
    <source>
        <dbReference type="Google" id="ProtNLM"/>
    </source>
</evidence>